<sequence>MKLSLARDVTLTDVESGAVLLDGRHGRYWQLNASGTAVLRRLLDGHAPDEVAASMSEVAPVAEDRARQDVRALIDSLSAAHLLEVSP</sequence>
<organism evidence="1 2">
    <name type="scientific">Streptomyces citrinus</name>
    <dbReference type="NCBI Taxonomy" id="3118173"/>
    <lineage>
        <taxon>Bacteria</taxon>
        <taxon>Bacillati</taxon>
        <taxon>Actinomycetota</taxon>
        <taxon>Actinomycetes</taxon>
        <taxon>Kitasatosporales</taxon>
        <taxon>Streptomycetaceae</taxon>
        <taxon>Streptomyces</taxon>
    </lineage>
</organism>
<gene>
    <name evidence="1" type="ORF">V2W30_11875</name>
</gene>
<accession>A0ACD5A9U5</accession>
<keyword evidence="2" id="KW-1185">Reference proteome</keyword>
<name>A0ACD5A9U5_9ACTN</name>
<reference evidence="1" key="1">
    <citation type="journal article" date="2025" name="Int. J. Syst. Evol. Microbiol.">
        <title>Streptomyces citrinus sp. nov., with yellow diffusible pigment.</title>
        <authorList>
            <person name="He Y."/>
            <person name="Yang E."/>
            <person name="Xu J."/>
            <person name="Sun Y."/>
            <person name="Sun L."/>
        </authorList>
    </citation>
    <scope>NUCLEOTIDE SEQUENCE</scope>
    <source>
        <strain evidence="1">Q6</strain>
    </source>
</reference>
<proteinExistence type="predicted"/>
<protein>
    <submittedName>
        <fullName evidence="1">Lasso peptide biosynthesis PqqD family chaperone</fullName>
    </submittedName>
</protein>
<dbReference type="EMBL" id="CP146022">
    <property type="protein sequence ID" value="WWQ63976.1"/>
    <property type="molecule type" value="Genomic_DNA"/>
</dbReference>
<evidence type="ECO:0000313" key="1">
    <source>
        <dbReference type="EMBL" id="WWQ63976.1"/>
    </source>
</evidence>
<evidence type="ECO:0000313" key="2">
    <source>
        <dbReference type="Proteomes" id="UP001432251"/>
    </source>
</evidence>
<dbReference type="Proteomes" id="UP001432251">
    <property type="component" value="Chromosome"/>
</dbReference>